<dbReference type="AlphaFoldDB" id="A0A6A7AZ02"/>
<evidence type="ECO:0000256" key="10">
    <source>
        <dbReference type="SAM" id="MobiDB-lite"/>
    </source>
</evidence>
<sequence length="354" mass="40100">MREDEDGRTKRPRIDETTDQSLPVFKQDVPTSSSTTGISTPTNAKVEPTVDAVTRRMCSSCLEIHSRYDMLELPCKGDNDFEPHAYCRECLRGLFESSVTDPSHFPPRCCSKIIPLFGCMPFLPATLVARFVSRREELETPNRTYCSDAKCSKWIRSADIKVDVAKCAHCAQETCALCKGKAHTGSLCPEDQNVKELLNVARQKRWQTCPNCKEMVELEQGCYHITCRCRHEFCYLCKAQWRTCNCPVWDERNIVELAPGVANAAQPAAQPIAAPVAAPVAQPVPAATAGRNRGNRRNRRNRAQNRPHEHNFERFYRSGGWNTECHRCGHADRWVNCCDTCDIKLCWYCTKHPA</sequence>
<evidence type="ECO:0000256" key="9">
    <source>
        <dbReference type="PROSITE-ProRule" id="PRU00175"/>
    </source>
</evidence>
<evidence type="ECO:0000256" key="2">
    <source>
        <dbReference type="ARBA" id="ARBA00012251"/>
    </source>
</evidence>
<feature type="compositionally biased region" description="Basic residues" evidence="10">
    <location>
        <begin position="293"/>
        <end position="304"/>
    </location>
</feature>
<dbReference type="Proteomes" id="UP000799423">
    <property type="component" value="Unassembled WGS sequence"/>
</dbReference>
<keyword evidence="5" id="KW-0677">Repeat</keyword>
<feature type="compositionally biased region" description="Basic and acidic residues" evidence="10">
    <location>
        <begin position="1"/>
        <end position="16"/>
    </location>
</feature>
<evidence type="ECO:0000313" key="14">
    <source>
        <dbReference type="Proteomes" id="UP000799423"/>
    </source>
</evidence>
<keyword evidence="3" id="KW-0808">Transferase</keyword>
<comment type="catalytic activity">
    <reaction evidence="1">
        <text>[E2 ubiquitin-conjugating enzyme]-S-ubiquitinyl-L-cysteine + [acceptor protein]-L-lysine = [E2 ubiquitin-conjugating enzyme]-L-cysteine + [acceptor protein]-N(6)-ubiquitinyl-L-lysine.</text>
        <dbReference type="EC" id="2.3.2.31"/>
    </reaction>
</comment>
<dbReference type="PROSITE" id="PS51873">
    <property type="entry name" value="TRIAD"/>
    <property type="match status" value="1"/>
</dbReference>
<keyword evidence="6 9" id="KW-0863">Zinc-finger</keyword>
<feature type="region of interest" description="Disordered" evidence="10">
    <location>
        <begin position="1"/>
        <end position="43"/>
    </location>
</feature>
<evidence type="ECO:0000256" key="4">
    <source>
        <dbReference type="ARBA" id="ARBA00022723"/>
    </source>
</evidence>
<dbReference type="InterPro" id="IPR002867">
    <property type="entry name" value="IBR_dom"/>
</dbReference>
<accession>A0A6A7AZ02</accession>
<name>A0A6A7AZ02_9PLEO</name>
<keyword evidence="4" id="KW-0479">Metal-binding</keyword>
<evidence type="ECO:0000259" key="12">
    <source>
        <dbReference type="PROSITE" id="PS51873"/>
    </source>
</evidence>
<dbReference type="OrthoDB" id="9977870at2759"/>
<dbReference type="GO" id="GO:0008270">
    <property type="term" value="F:zinc ion binding"/>
    <property type="evidence" value="ECO:0007669"/>
    <property type="project" value="UniProtKB-KW"/>
</dbReference>
<organism evidence="13 14">
    <name type="scientific">Plenodomus tracheiphilus IPT5</name>
    <dbReference type="NCBI Taxonomy" id="1408161"/>
    <lineage>
        <taxon>Eukaryota</taxon>
        <taxon>Fungi</taxon>
        <taxon>Dikarya</taxon>
        <taxon>Ascomycota</taxon>
        <taxon>Pezizomycotina</taxon>
        <taxon>Dothideomycetes</taxon>
        <taxon>Pleosporomycetidae</taxon>
        <taxon>Pleosporales</taxon>
        <taxon>Pleosporineae</taxon>
        <taxon>Leptosphaeriaceae</taxon>
        <taxon>Plenodomus</taxon>
    </lineage>
</organism>
<dbReference type="EMBL" id="MU006324">
    <property type="protein sequence ID" value="KAF2847617.1"/>
    <property type="molecule type" value="Genomic_DNA"/>
</dbReference>
<dbReference type="CDD" id="cd22584">
    <property type="entry name" value="Rcat_RBR_unk"/>
    <property type="match status" value="1"/>
</dbReference>
<dbReference type="Pfam" id="PF22191">
    <property type="entry name" value="IBR_1"/>
    <property type="match status" value="1"/>
</dbReference>
<keyword evidence="8" id="KW-0862">Zinc</keyword>
<feature type="compositionally biased region" description="Low complexity" evidence="10">
    <location>
        <begin position="30"/>
        <end position="42"/>
    </location>
</feature>
<feature type="compositionally biased region" description="Low complexity" evidence="10">
    <location>
        <begin position="283"/>
        <end position="292"/>
    </location>
</feature>
<dbReference type="PROSITE" id="PS50089">
    <property type="entry name" value="ZF_RING_2"/>
    <property type="match status" value="1"/>
</dbReference>
<protein>
    <recommendedName>
        <fullName evidence="2">RBR-type E3 ubiquitin transferase</fullName>
        <ecNumber evidence="2">2.3.2.31</ecNumber>
    </recommendedName>
</protein>
<dbReference type="InterPro" id="IPR001841">
    <property type="entry name" value="Znf_RING"/>
</dbReference>
<evidence type="ECO:0000256" key="8">
    <source>
        <dbReference type="ARBA" id="ARBA00022833"/>
    </source>
</evidence>
<gene>
    <name evidence="13" type="ORF">T440DRAFT_456062</name>
</gene>
<feature type="region of interest" description="Disordered" evidence="10">
    <location>
        <begin position="283"/>
        <end position="304"/>
    </location>
</feature>
<dbReference type="InterPro" id="IPR044066">
    <property type="entry name" value="TRIAD_supradom"/>
</dbReference>
<evidence type="ECO:0000256" key="1">
    <source>
        <dbReference type="ARBA" id="ARBA00001798"/>
    </source>
</evidence>
<keyword evidence="14" id="KW-1185">Reference proteome</keyword>
<reference evidence="13" key="1">
    <citation type="submission" date="2020-01" db="EMBL/GenBank/DDBJ databases">
        <authorList>
            <consortium name="DOE Joint Genome Institute"/>
            <person name="Haridas S."/>
            <person name="Albert R."/>
            <person name="Binder M."/>
            <person name="Bloem J."/>
            <person name="Labutti K."/>
            <person name="Salamov A."/>
            <person name="Andreopoulos B."/>
            <person name="Baker S.E."/>
            <person name="Barry K."/>
            <person name="Bills G."/>
            <person name="Bluhm B.H."/>
            <person name="Cannon C."/>
            <person name="Castanera R."/>
            <person name="Culley D.E."/>
            <person name="Daum C."/>
            <person name="Ezra D."/>
            <person name="Gonzalez J.B."/>
            <person name="Henrissat B."/>
            <person name="Kuo A."/>
            <person name="Liang C."/>
            <person name="Lipzen A."/>
            <person name="Lutzoni F."/>
            <person name="Magnuson J."/>
            <person name="Mondo S."/>
            <person name="Nolan M."/>
            <person name="Ohm R."/>
            <person name="Pangilinan J."/>
            <person name="Park H.-J."/>
            <person name="Ramirez L."/>
            <person name="Alfaro M."/>
            <person name="Sun H."/>
            <person name="Tritt A."/>
            <person name="Yoshinaga Y."/>
            <person name="Zwiers L.-H."/>
            <person name="Turgeon B.G."/>
            <person name="Goodwin S.B."/>
            <person name="Spatafora J.W."/>
            <person name="Crous P.W."/>
            <person name="Grigoriev I.V."/>
        </authorList>
    </citation>
    <scope>NUCLEOTIDE SEQUENCE</scope>
    <source>
        <strain evidence="13">IPT5</strain>
    </source>
</reference>
<dbReference type="Pfam" id="PF01485">
    <property type="entry name" value="IBR"/>
    <property type="match status" value="1"/>
</dbReference>
<dbReference type="PANTHER" id="PTHR11685">
    <property type="entry name" value="RBR FAMILY RING FINGER AND IBR DOMAIN-CONTAINING"/>
    <property type="match status" value="1"/>
</dbReference>
<dbReference type="SUPFAM" id="SSF57850">
    <property type="entry name" value="RING/U-box"/>
    <property type="match status" value="2"/>
</dbReference>
<evidence type="ECO:0000313" key="13">
    <source>
        <dbReference type="EMBL" id="KAF2847617.1"/>
    </source>
</evidence>
<dbReference type="GO" id="GO:0016567">
    <property type="term" value="P:protein ubiquitination"/>
    <property type="evidence" value="ECO:0007669"/>
    <property type="project" value="InterPro"/>
</dbReference>
<evidence type="ECO:0000256" key="7">
    <source>
        <dbReference type="ARBA" id="ARBA00022786"/>
    </source>
</evidence>
<dbReference type="EC" id="2.3.2.31" evidence="2"/>
<evidence type="ECO:0000256" key="6">
    <source>
        <dbReference type="ARBA" id="ARBA00022771"/>
    </source>
</evidence>
<proteinExistence type="predicted"/>
<keyword evidence="7" id="KW-0833">Ubl conjugation pathway</keyword>
<feature type="domain" description="RING-type" evidence="12">
    <location>
        <begin position="54"/>
        <end position="250"/>
    </location>
</feature>
<dbReference type="Gene3D" id="1.20.120.1750">
    <property type="match status" value="1"/>
</dbReference>
<evidence type="ECO:0000256" key="5">
    <source>
        <dbReference type="ARBA" id="ARBA00022737"/>
    </source>
</evidence>
<dbReference type="GO" id="GO:0061630">
    <property type="term" value="F:ubiquitin protein ligase activity"/>
    <property type="evidence" value="ECO:0007669"/>
    <property type="project" value="UniProtKB-EC"/>
</dbReference>
<evidence type="ECO:0000259" key="11">
    <source>
        <dbReference type="PROSITE" id="PS50089"/>
    </source>
</evidence>
<evidence type="ECO:0000256" key="3">
    <source>
        <dbReference type="ARBA" id="ARBA00022679"/>
    </source>
</evidence>
<feature type="domain" description="RING-type" evidence="11">
    <location>
        <begin position="209"/>
        <end position="248"/>
    </location>
</feature>
<dbReference type="InterPro" id="IPR031127">
    <property type="entry name" value="E3_UB_ligase_RBR"/>
</dbReference>
<dbReference type="SMART" id="SM00647">
    <property type="entry name" value="IBR"/>
    <property type="match status" value="2"/>
</dbReference>